<evidence type="ECO:0000256" key="7">
    <source>
        <dbReference type="RuleBase" id="RU003879"/>
    </source>
</evidence>
<evidence type="ECO:0000256" key="4">
    <source>
        <dbReference type="ARBA" id="ARBA00022692"/>
    </source>
</evidence>
<evidence type="ECO:0000256" key="5">
    <source>
        <dbReference type="ARBA" id="ARBA00022989"/>
    </source>
</evidence>
<evidence type="ECO:0000313" key="9">
    <source>
        <dbReference type="Proteomes" id="UP001595841"/>
    </source>
</evidence>
<dbReference type="Pfam" id="PF02472">
    <property type="entry name" value="ExbD"/>
    <property type="match status" value="1"/>
</dbReference>
<dbReference type="EMBL" id="JBHSCL010000004">
    <property type="protein sequence ID" value="MFC4220020.1"/>
    <property type="molecule type" value="Genomic_DNA"/>
</dbReference>
<dbReference type="InterPro" id="IPR003400">
    <property type="entry name" value="ExbD"/>
</dbReference>
<evidence type="ECO:0000256" key="3">
    <source>
        <dbReference type="ARBA" id="ARBA00022475"/>
    </source>
</evidence>
<protein>
    <submittedName>
        <fullName evidence="8">Biopolymer transporter ExbD</fullName>
    </submittedName>
</protein>
<evidence type="ECO:0000256" key="2">
    <source>
        <dbReference type="ARBA" id="ARBA00005811"/>
    </source>
</evidence>
<keyword evidence="7" id="KW-0813">Transport</keyword>
<dbReference type="Gene3D" id="3.30.420.270">
    <property type="match status" value="1"/>
</dbReference>
<proteinExistence type="inferred from homology"/>
<evidence type="ECO:0000256" key="1">
    <source>
        <dbReference type="ARBA" id="ARBA00004162"/>
    </source>
</evidence>
<dbReference type="Proteomes" id="UP001595841">
    <property type="component" value="Unassembled WGS sequence"/>
</dbReference>
<evidence type="ECO:0000313" key="8">
    <source>
        <dbReference type="EMBL" id="MFC4220020.1"/>
    </source>
</evidence>
<comment type="caution">
    <text evidence="8">The sequence shown here is derived from an EMBL/GenBank/DDBJ whole genome shotgun (WGS) entry which is preliminary data.</text>
</comment>
<evidence type="ECO:0000256" key="6">
    <source>
        <dbReference type="ARBA" id="ARBA00023136"/>
    </source>
</evidence>
<name>A0ABV8PMZ5_9FLAO</name>
<keyword evidence="6" id="KW-0472">Membrane</keyword>
<dbReference type="RefSeq" id="WP_379763355.1">
    <property type="nucleotide sequence ID" value="NZ_JBHSCL010000004.1"/>
</dbReference>
<organism evidence="8 9">
    <name type="scientific">Flagellimonas marina</name>
    <dbReference type="NCBI Taxonomy" id="1775168"/>
    <lineage>
        <taxon>Bacteria</taxon>
        <taxon>Pseudomonadati</taxon>
        <taxon>Bacteroidota</taxon>
        <taxon>Flavobacteriia</taxon>
        <taxon>Flavobacteriales</taxon>
        <taxon>Flavobacteriaceae</taxon>
        <taxon>Flagellimonas</taxon>
    </lineage>
</organism>
<keyword evidence="3" id="KW-1003">Cell membrane</keyword>
<keyword evidence="9" id="KW-1185">Reference proteome</keyword>
<gene>
    <name evidence="8" type="ORF">ACFOWS_07740</name>
</gene>
<accession>A0ABV8PMZ5</accession>
<reference evidence="9" key="1">
    <citation type="journal article" date="2019" name="Int. J. Syst. Evol. Microbiol.">
        <title>The Global Catalogue of Microorganisms (GCM) 10K type strain sequencing project: providing services to taxonomists for standard genome sequencing and annotation.</title>
        <authorList>
            <consortium name="The Broad Institute Genomics Platform"/>
            <consortium name="The Broad Institute Genome Sequencing Center for Infectious Disease"/>
            <person name="Wu L."/>
            <person name="Ma J."/>
        </authorList>
    </citation>
    <scope>NUCLEOTIDE SEQUENCE [LARGE SCALE GENOMIC DNA]</scope>
    <source>
        <strain evidence="9">CGMCC 1.15774</strain>
    </source>
</reference>
<comment type="subcellular location">
    <subcellularLocation>
        <location evidence="1">Cell membrane</location>
        <topology evidence="1">Single-pass membrane protein</topology>
    </subcellularLocation>
    <subcellularLocation>
        <location evidence="7">Cell membrane</location>
        <topology evidence="7">Single-pass type II membrane protein</topology>
    </subcellularLocation>
</comment>
<sequence length="273" mass="31813">MRSQTDRIETQIMNCVYNEMKDKGLQYKKAIKNYESFLISENLLLDGSAQSYLTTIQKIASDRDFDYYPSKPFMDFVTLEEHEIKRTKCNNFPKSGKLALFHQAIDSITKSGYSEADAIAQVFLSVLSIDDFELDYYKLKTFALLIWIRTGEGMENEPVKELPKIYDSNSVIEIYLDAKGQPFVNENKISLEKLSGLIYKYMENKKAESAIIIKTDKSVSYKNYIQIQKAVADEILYLREKLSVEMYNIPFKNLSKEQKEELKNIYPMNVYEQ</sequence>
<comment type="similarity">
    <text evidence="2 7">Belongs to the ExbD/TolR family.</text>
</comment>
<keyword evidence="7" id="KW-0653">Protein transport</keyword>
<keyword evidence="5" id="KW-1133">Transmembrane helix</keyword>
<keyword evidence="4 7" id="KW-0812">Transmembrane</keyword>